<dbReference type="STRING" id="52586.A0A0B1P0V0"/>
<organism evidence="1 2">
    <name type="scientific">Uncinula necator</name>
    <name type="common">Grape powdery mildew</name>
    <dbReference type="NCBI Taxonomy" id="52586"/>
    <lineage>
        <taxon>Eukaryota</taxon>
        <taxon>Fungi</taxon>
        <taxon>Dikarya</taxon>
        <taxon>Ascomycota</taxon>
        <taxon>Pezizomycotina</taxon>
        <taxon>Leotiomycetes</taxon>
        <taxon>Erysiphales</taxon>
        <taxon>Erysiphaceae</taxon>
        <taxon>Erysiphe</taxon>
    </lineage>
</organism>
<gene>
    <name evidence="1" type="ORF">EV44_g4128</name>
</gene>
<accession>A0A0B1P0V0</accession>
<dbReference type="EMBL" id="JNVN01004231">
    <property type="protein sequence ID" value="KHJ30449.1"/>
    <property type="molecule type" value="Genomic_DNA"/>
</dbReference>
<reference evidence="1 2" key="1">
    <citation type="journal article" date="2014" name="BMC Genomics">
        <title>Adaptive genomic structural variation in the grape powdery mildew pathogen, Erysiphe necator.</title>
        <authorList>
            <person name="Jones L."/>
            <person name="Riaz S."/>
            <person name="Morales-Cruz A."/>
            <person name="Amrine K.C."/>
            <person name="McGuire B."/>
            <person name="Gubler W.D."/>
            <person name="Walker M.A."/>
            <person name="Cantu D."/>
        </authorList>
    </citation>
    <scope>NUCLEOTIDE SEQUENCE [LARGE SCALE GENOMIC DNA]</scope>
    <source>
        <strain evidence="2">c</strain>
    </source>
</reference>
<protein>
    <submittedName>
        <fullName evidence="1">Putative eka-like protein</fullName>
    </submittedName>
</protein>
<evidence type="ECO:0000313" key="1">
    <source>
        <dbReference type="EMBL" id="KHJ30449.1"/>
    </source>
</evidence>
<evidence type="ECO:0000313" key="2">
    <source>
        <dbReference type="Proteomes" id="UP000030854"/>
    </source>
</evidence>
<dbReference type="Proteomes" id="UP000030854">
    <property type="component" value="Unassembled WGS sequence"/>
</dbReference>
<comment type="caution">
    <text evidence="1">The sequence shown here is derived from an EMBL/GenBank/DDBJ whole genome shotgun (WGS) entry which is preliminary data.</text>
</comment>
<dbReference type="AlphaFoldDB" id="A0A0B1P0V0"/>
<name>A0A0B1P0V0_UNCNE</name>
<dbReference type="HOGENOM" id="CLU_018153_4_0_1"/>
<keyword evidence="2" id="KW-1185">Reference proteome</keyword>
<proteinExistence type="predicted"/>
<sequence>MGGGRWSCILQVATASIREVTVKKLSVSPSLIGKIKPAHSGFALSSSKTEVRDTILKARNGLLLSGAKLEPATNWISILIPIVPSTTCLEQGQIDIYNTMIERICSVRPAHLKIYGRNDTNAPHRTWMAYFTKAPRGRFRAFDESGIARSFKKQQPLQFYICMAATKCRNCSGPHCSDSCRCLSRPTRSGAHTKEQMKVCRQMGDREDQAILRAKAAEENSASSETTILNAPSSQITEINSSADDTLASPVESSTCVAYRL</sequence>